<reference evidence="2 3" key="1">
    <citation type="submission" date="2024-01" db="EMBL/GenBank/DDBJ databases">
        <title>The diversity of rhizobia nodulating Mimosa spp. in eleven states of Brazil covering several biomes is determined by host plant, location, and edaphic factors.</title>
        <authorList>
            <person name="Rouws L."/>
            <person name="Barauna A."/>
            <person name="Beukes C."/>
            <person name="De Faria S.M."/>
            <person name="Gross E."/>
            <person name="Dos Reis Junior F.B."/>
            <person name="Simon M."/>
            <person name="Maluk M."/>
            <person name="Odee D.W."/>
            <person name="Kenicer G."/>
            <person name="Young J.P.W."/>
            <person name="Reis V.M."/>
            <person name="Zilli J."/>
            <person name="James E.K."/>
        </authorList>
    </citation>
    <scope>NUCLEOTIDE SEQUENCE [LARGE SCALE GENOMIC DNA]</scope>
    <source>
        <strain evidence="2 3">JPY167</strain>
    </source>
</reference>
<comment type="caution">
    <text evidence="2">The sequence shown here is derived from an EMBL/GenBank/DDBJ whole genome shotgun (WGS) entry which is preliminary data.</text>
</comment>
<dbReference type="RefSeq" id="WP_342950291.1">
    <property type="nucleotide sequence ID" value="NZ_JAYMRV010000021.1"/>
</dbReference>
<dbReference type="Proteomes" id="UP001489897">
    <property type="component" value="Unassembled WGS sequence"/>
</dbReference>
<keyword evidence="3" id="KW-1185">Reference proteome</keyword>
<evidence type="ECO:0000313" key="3">
    <source>
        <dbReference type="Proteomes" id="UP001489897"/>
    </source>
</evidence>
<evidence type="ECO:0000313" key="2">
    <source>
        <dbReference type="EMBL" id="MEM5426730.1"/>
    </source>
</evidence>
<accession>A0ABU9S330</accession>
<organism evidence="2 3">
    <name type="scientific">Paraburkholderia ferrariae</name>
    <dbReference type="NCBI Taxonomy" id="386056"/>
    <lineage>
        <taxon>Bacteria</taxon>
        <taxon>Pseudomonadati</taxon>
        <taxon>Pseudomonadota</taxon>
        <taxon>Betaproteobacteria</taxon>
        <taxon>Burkholderiales</taxon>
        <taxon>Burkholderiaceae</taxon>
        <taxon>Paraburkholderia</taxon>
    </lineage>
</organism>
<protein>
    <submittedName>
        <fullName evidence="2">Uncharacterized protein</fullName>
    </submittedName>
</protein>
<name>A0ABU9S330_9BURK</name>
<dbReference type="EMBL" id="JAYMRV010000021">
    <property type="protein sequence ID" value="MEM5426730.1"/>
    <property type="molecule type" value="Genomic_DNA"/>
</dbReference>
<feature type="region of interest" description="Disordered" evidence="1">
    <location>
        <begin position="44"/>
        <end position="71"/>
    </location>
</feature>
<sequence length="71" mass="7920">MVFKHGFAKYLPFAFSSACMRAVQTLTRTGQLFGHRSMHVDPEALAESPHTRAVMRPVTHTVSPSEDTSMQ</sequence>
<evidence type="ECO:0000256" key="1">
    <source>
        <dbReference type="SAM" id="MobiDB-lite"/>
    </source>
</evidence>
<gene>
    <name evidence="2" type="ORF">VSR73_37995</name>
</gene>
<proteinExistence type="predicted"/>
<feature type="compositionally biased region" description="Polar residues" evidence="1">
    <location>
        <begin position="60"/>
        <end position="71"/>
    </location>
</feature>